<keyword evidence="3" id="KW-1185">Reference proteome</keyword>
<accession>A0A401FZ73</accession>
<feature type="chain" id="PRO_5019159562" evidence="1">
    <location>
        <begin position="26"/>
        <end position="187"/>
    </location>
</feature>
<evidence type="ECO:0000313" key="2">
    <source>
        <dbReference type="EMBL" id="GBC62279.1"/>
    </source>
</evidence>
<comment type="caution">
    <text evidence="2">The sequence shown here is derived from an EMBL/GenBank/DDBJ whole genome shotgun (WGS) entry which is preliminary data.</text>
</comment>
<reference evidence="3" key="2">
    <citation type="submission" date="2019-01" db="EMBL/GenBank/DDBJ databases">
        <title>Genome sequence of Desulfonema ishimotonii strain Tokyo 01.</title>
        <authorList>
            <person name="Fukui M."/>
        </authorList>
    </citation>
    <scope>NUCLEOTIDE SEQUENCE [LARGE SCALE GENOMIC DNA]</scope>
    <source>
        <strain evidence="3">Tokyo 01</strain>
    </source>
</reference>
<evidence type="ECO:0000256" key="1">
    <source>
        <dbReference type="SAM" id="SignalP"/>
    </source>
</evidence>
<proteinExistence type="predicted"/>
<evidence type="ECO:0000313" key="3">
    <source>
        <dbReference type="Proteomes" id="UP000288096"/>
    </source>
</evidence>
<dbReference type="RefSeq" id="WP_124329466.1">
    <property type="nucleotide sequence ID" value="NZ_BEXT01000001.1"/>
</dbReference>
<keyword evidence="1" id="KW-0732">Signal</keyword>
<name>A0A401FZ73_9BACT</name>
<dbReference type="EMBL" id="BEXT01000001">
    <property type="protein sequence ID" value="GBC62279.1"/>
    <property type="molecule type" value="Genomic_DNA"/>
</dbReference>
<sequence length="187" mass="21316">MRIGIKLLLITCAIFLFATSQIVHAHWETTHHQIAVNALDKASIASETLKSIGFENGFESNLVFISDDPLYEGRIGSPGNISEWIAHGSEWEDGILFGRYSLLAYEGISYGHFYDPWNDTGFMGYNDDEEYTEIGQSLIDRANDPANEWSYPMAKDYYYAALTGDSTKYDHWPLMRQFTYNAVSLRQ</sequence>
<dbReference type="AlphaFoldDB" id="A0A401FZ73"/>
<organism evidence="2 3">
    <name type="scientific">Desulfonema ishimotonii</name>
    <dbReference type="NCBI Taxonomy" id="45657"/>
    <lineage>
        <taxon>Bacteria</taxon>
        <taxon>Pseudomonadati</taxon>
        <taxon>Thermodesulfobacteriota</taxon>
        <taxon>Desulfobacteria</taxon>
        <taxon>Desulfobacterales</taxon>
        <taxon>Desulfococcaceae</taxon>
        <taxon>Desulfonema</taxon>
    </lineage>
</organism>
<feature type="signal peptide" evidence="1">
    <location>
        <begin position="1"/>
        <end position="25"/>
    </location>
</feature>
<dbReference type="Proteomes" id="UP000288096">
    <property type="component" value="Unassembled WGS sequence"/>
</dbReference>
<reference evidence="3" key="1">
    <citation type="submission" date="2017-11" db="EMBL/GenBank/DDBJ databases">
        <authorList>
            <person name="Watanabe M."/>
            <person name="Kojima H."/>
        </authorList>
    </citation>
    <scope>NUCLEOTIDE SEQUENCE [LARGE SCALE GENOMIC DNA]</scope>
    <source>
        <strain evidence="3">Tokyo 01</strain>
    </source>
</reference>
<gene>
    <name evidence="2" type="ORF">DENIS_3248</name>
</gene>
<protein>
    <submittedName>
        <fullName evidence="2">Uncharacterized protein</fullName>
    </submittedName>
</protein>